<keyword evidence="5 7" id="KW-0687">Ribonucleoprotein</keyword>
<dbReference type="EMBL" id="CP003539">
    <property type="protein sequence ID" value="AFX99418.1"/>
    <property type="molecule type" value="Genomic_DNA"/>
</dbReference>
<dbReference type="GO" id="GO:0019843">
    <property type="term" value="F:rRNA binding"/>
    <property type="evidence" value="ECO:0007669"/>
    <property type="project" value="UniProtKB-UniRule"/>
</dbReference>
<dbReference type="InterPro" id="IPR005813">
    <property type="entry name" value="Ribosomal_bL20"/>
</dbReference>
<gene>
    <name evidence="7 9" type="primary">rplT</name>
    <name evidence="9" type="ORF">A1OE_1244</name>
</gene>
<dbReference type="OrthoDB" id="9808966at2"/>
<dbReference type="PATRIC" id="fig|1193729.4.peg.657"/>
<evidence type="ECO:0000256" key="7">
    <source>
        <dbReference type="HAMAP-Rule" id="MF_00382"/>
    </source>
</evidence>
<dbReference type="Proteomes" id="UP000010077">
    <property type="component" value="Chromosome"/>
</dbReference>
<name>K7Z5S1_9PROT</name>
<dbReference type="GO" id="GO:1990904">
    <property type="term" value="C:ribonucleoprotein complex"/>
    <property type="evidence" value="ECO:0007669"/>
    <property type="project" value="UniProtKB-KW"/>
</dbReference>
<evidence type="ECO:0000256" key="5">
    <source>
        <dbReference type="ARBA" id="ARBA00023274"/>
    </source>
</evidence>
<dbReference type="Gene3D" id="6.10.160.10">
    <property type="match status" value="1"/>
</dbReference>
<evidence type="ECO:0000256" key="3">
    <source>
        <dbReference type="ARBA" id="ARBA00022884"/>
    </source>
</evidence>
<dbReference type="AlphaFoldDB" id="K7Z5S1"/>
<protein>
    <recommendedName>
        <fullName evidence="6 7">Large ribosomal subunit protein bL20</fullName>
    </recommendedName>
</protein>
<dbReference type="PRINTS" id="PR00062">
    <property type="entry name" value="RIBOSOMALL20"/>
</dbReference>
<evidence type="ECO:0000256" key="6">
    <source>
        <dbReference type="ARBA" id="ARBA00035172"/>
    </source>
</evidence>
<accession>K7Z5S1</accession>
<organism evidence="9 10">
    <name type="scientific">Candidatus Endolissoclinum faulkneri L2</name>
    <dbReference type="NCBI Taxonomy" id="1193729"/>
    <lineage>
        <taxon>Bacteria</taxon>
        <taxon>Pseudomonadati</taxon>
        <taxon>Pseudomonadota</taxon>
        <taxon>Alphaproteobacteria</taxon>
        <taxon>Rhodospirillales</taxon>
        <taxon>Rhodospirillaceae</taxon>
        <taxon>Candidatus Endolissoclinum</taxon>
    </lineage>
</organism>
<dbReference type="HAMAP" id="MF_00382">
    <property type="entry name" value="Ribosomal_bL20"/>
    <property type="match status" value="1"/>
</dbReference>
<sequence>MAKIKRGTTTHARHKKILNAAKGYYGRRKNVFRIAVQAVEKSRQYAYRDRRTRKRNFRALWIQRINAGVRQHGITYSRFMNGIRLARIELDRKILADLAIHNPTIFKNIIKNAENALSLNETSL</sequence>
<evidence type="ECO:0000313" key="10">
    <source>
        <dbReference type="Proteomes" id="UP000010077"/>
    </source>
</evidence>
<dbReference type="PROSITE" id="PS00937">
    <property type="entry name" value="RIBOSOMAL_L20"/>
    <property type="match status" value="1"/>
</dbReference>
<evidence type="ECO:0000256" key="4">
    <source>
        <dbReference type="ARBA" id="ARBA00022980"/>
    </source>
</evidence>
<dbReference type="HOGENOM" id="CLU_123265_0_1_5"/>
<dbReference type="InterPro" id="IPR049946">
    <property type="entry name" value="RIBOSOMAL_L20_CS"/>
</dbReference>
<dbReference type="InterPro" id="IPR035566">
    <property type="entry name" value="Ribosomal_protein_bL20_C"/>
</dbReference>
<evidence type="ECO:0000256" key="1">
    <source>
        <dbReference type="ARBA" id="ARBA00007698"/>
    </source>
</evidence>
<dbReference type="GO" id="GO:0005840">
    <property type="term" value="C:ribosome"/>
    <property type="evidence" value="ECO:0007669"/>
    <property type="project" value="UniProtKB-KW"/>
</dbReference>
<dbReference type="Pfam" id="PF00453">
    <property type="entry name" value="Ribosomal_L20"/>
    <property type="match status" value="1"/>
</dbReference>
<dbReference type="STRING" id="1193729.A1OE_1244"/>
<comment type="function">
    <text evidence="7 8">Binds directly to 23S ribosomal RNA and is necessary for the in vitro assembly process of the 50S ribosomal subunit. It is not involved in the protein synthesizing functions of that subunit.</text>
</comment>
<dbReference type="eggNOG" id="COG0292">
    <property type="taxonomic scope" value="Bacteria"/>
</dbReference>
<comment type="similarity">
    <text evidence="1 7 8">Belongs to the bacterial ribosomal protein bL20 family.</text>
</comment>
<dbReference type="PANTHER" id="PTHR10986">
    <property type="entry name" value="39S RIBOSOMAL PROTEIN L20"/>
    <property type="match status" value="1"/>
</dbReference>
<dbReference type="RefSeq" id="WP_015088916.1">
    <property type="nucleotide sequence ID" value="NC_019566.1"/>
</dbReference>
<dbReference type="SUPFAM" id="SSF74731">
    <property type="entry name" value="Ribosomal protein L20"/>
    <property type="match status" value="1"/>
</dbReference>
<dbReference type="NCBIfam" id="TIGR01032">
    <property type="entry name" value="rplT_bact"/>
    <property type="match status" value="1"/>
</dbReference>
<evidence type="ECO:0000313" key="9">
    <source>
        <dbReference type="EMBL" id="AFX99418.1"/>
    </source>
</evidence>
<dbReference type="FunFam" id="1.10.1900.20:FF:000001">
    <property type="entry name" value="50S ribosomal protein L20"/>
    <property type="match status" value="1"/>
</dbReference>
<keyword evidence="3 7" id="KW-0694">RNA-binding</keyword>
<evidence type="ECO:0000256" key="8">
    <source>
        <dbReference type="RuleBase" id="RU000560"/>
    </source>
</evidence>
<reference evidence="9 10" key="1">
    <citation type="journal article" date="2012" name="Proc. Natl. Acad. Sci. U.S.A.">
        <title>Genome streamlining and chemical defense in a coral reef symbiosis.</title>
        <authorList>
            <person name="Kwan J.C."/>
            <person name="Donia M.S."/>
            <person name="Han A.W."/>
            <person name="Hirose E."/>
            <person name="Haygood M.G."/>
            <person name="Schmidt E.W."/>
        </authorList>
    </citation>
    <scope>NUCLEOTIDE SEQUENCE [LARGE SCALE GENOMIC DNA]</scope>
    <source>
        <strain evidence="9 10">L2</strain>
    </source>
</reference>
<keyword evidence="2 7" id="KW-0699">rRNA-binding</keyword>
<dbReference type="CDD" id="cd07026">
    <property type="entry name" value="Ribosomal_L20"/>
    <property type="match status" value="1"/>
</dbReference>
<dbReference type="GO" id="GO:0000027">
    <property type="term" value="P:ribosomal large subunit assembly"/>
    <property type="evidence" value="ECO:0007669"/>
    <property type="project" value="UniProtKB-UniRule"/>
</dbReference>
<dbReference type="GO" id="GO:0006412">
    <property type="term" value="P:translation"/>
    <property type="evidence" value="ECO:0007669"/>
    <property type="project" value="InterPro"/>
</dbReference>
<proteinExistence type="inferred from homology"/>
<evidence type="ECO:0000256" key="2">
    <source>
        <dbReference type="ARBA" id="ARBA00022730"/>
    </source>
</evidence>
<dbReference type="GO" id="GO:0003735">
    <property type="term" value="F:structural constituent of ribosome"/>
    <property type="evidence" value="ECO:0007669"/>
    <property type="project" value="InterPro"/>
</dbReference>
<dbReference type="Gene3D" id="1.10.1900.20">
    <property type="entry name" value="Ribosomal protein L20"/>
    <property type="match status" value="1"/>
</dbReference>
<keyword evidence="10" id="KW-1185">Reference proteome</keyword>
<dbReference type="KEGG" id="thal:A1OE_1244"/>
<keyword evidence="4 7" id="KW-0689">Ribosomal protein</keyword>